<comment type="caution">
    <text evidence="8">The sequence shown here is derived from an EMBL/GenBank/DDBJ whole genome shotgun (WGS) entry which is preliminary data.</text>
</comment>
<feature type="transmembrane region" description="Helical" evidence="7">
    <location>
        <begin position="305"/>
        <end position="326"/>
    </location>
</feature>
<feature type="transmembrane region" description="Helical" evidence="7">
    <location>
        <begin position="166"/>
        <end position="187"/>
    </location>
</feature>
<feature type="transmembrane region" description="Helical" evidence="7">
    <location>
        <begin position="428"/>
        <end position="447"/>
    </location>
</feature>
<feature type="transmembrane region" description="Helical" evidence="7">
    <location>
        <begin position="264"/>
        <end position="284"/>
    </location>
</feature>
<evidence type="ECO:0000256" key="3">
    <source>
        <dbReference type="ARBA" id="ARBA00022448"/>
    </source>
</evidence>
<evidence type="ECO:0000256" key="7">
    <source>
        <dbReference type="SAM" id="Phobius"/>
    </source>
</evidence>
<feature type="transmembrane region" description="Helical" evidence="7">
    <location>
        <begin position="400"/>
        <end position="422"/>
    </location>
</feature>
<dbReference type="PANTHER" id="PTHR31326:SF1">
    <property type="entry name" value="PROTEIN CLT2, CHLOROPLASTIC"/>
    <property type="match status" value="1"/>
</dbReference>
<dbReference type="Proteomes" id="UP001165090">
    <property type="component" value="Unassembled WGS sequence"/>
</dbReference>
<dbReference type="InterPro" id="IPR013936">
    <property type="entry name" value="CRT-like"/>
</dbReference>
<keyword evidence="5 7" id="KW-1133">Transmembrane helix</keyword>
<feature type="transmembrane region" description="Helical" evidence="7">
    <location>
        <begin position="199"/>
        <end position="216"/>
    </location>
</feature>
<keyword evidence="9" id="KW-1185">Reference proteome</keyword>
<organism evidence="8 9">
    <name type="scientific">Volvox africanus</name>
    <dbReference type="NCBI Taxonomy" id="51714"/>
    <lineage>
        <taxon>Eukaryota</taxon>
        <taxon>Viridiplantae</taxon>
        <taxon>Chlorophyta</taxon>
        <taxon>core chlorophytes</taxon>
        <taxon>Chlorophyceae</taxon>
        <taxon>CS clade</taxon>
        <taxon>Chlamydomonadales</taxon>
        <taxon>Volvocaceae</taxon>
        <taxon>Volvox</taxon>
    </lineage>
</organism>
<feature type="transmembrane region" description="Helical" evidence="7">
    <location>
        <begin position="223"/>
        <end position="244"/>
    </location>
</feature>
<evidence type="ECO:0000256" key="5">
    <source>
        <dbReference type="ARBA" id="ARBA00022989"/>
    </source>
</evidence>
<feature type="transmembrane region" description="Helical" evidence="7">
    <location>
        <begin position="373"/>
        <end position="393"/>
    </location>
</feature>
<evidence type="ECO:0000313" key="9">
    <source>
        <dbReference type="Proteomes" id="UP001165090"/>
    </source>
</evidence>
<evidence type="ECO:0008006" key="10">
    <source>
        <dbReference type="Google" id="ProtNLM"/>
    </source>
</evidence>
<accession>A0ABQ5SJ13</accession>
<comment type="similarity">
    <text evidence="2">Belongs to the CRT-like transporter family.</text>
</comment>
<feature type="transmembrane region" description="Helical" evidence="7">
    <location>
        <begin position="93"/>
        <end position="114"/>
    </location>
</feature>
<dbReference type="PANTHER" id="PTHR31326">
    <property type="entry name" value="PROTEIN CLT2, CHLOROPLASTIC"/>
    <property type="match status" value="1"/>
</dbReference>
<evidence type="ECO:0000256" key="2">
    <source>
        <dbReference type="ARBA" id="ARBA00006690"/>
    </source>
</evidence>
<keyword evidence="4 7" id="KW-0812">Transmembrane</keyword>
<dbReference type="Pfam" id="PF08627">
    <property type="entry name" value="CRT-like"/>
    <property type="match status" value="1"/>
</dbReference>
<protein>
    <recommendedName>
        <fullName evidence="10">EamA domain-containing protein</fullName>
    </recommendedName>
</protein>
<evidence type="ECO:0000256" key="6">
    <source>
        <dbReference type="ARBA" id="ARBA00023136"/>
    </source>
</evidence>
<feature type="transmembrane region" description="Helical" evidence="7">
    <location>
        <begin position="126"/>
        <end position="146"/>
    </location>
</feature>
<sequence>MTEVPLNMTGLTCFRYQHVRKRQLCFSRCPCIYTVPFRIKELKFGFQQSFQYLPARRTCDPLKASAGSIDPELPSDPGWDVVGRQDVVGKGTVPVKLLALVGLVFISGVSNRVLYKMALVPLRDHIFFLAQLQNLGYLAAYFTALWWRSRSRQVTPAMLRVDKRPLVAVGACEAVAQLLFMVGAAQLPGQLLPLVNQTYLVWSLVFASLILGTRYSRAQLLGAALVLAGVCAAAIQPAALAHLIPQLGVKVPALGPGMAAGKAATVELRYVGVCIACFAFPAIANCIKERVFRSFSSEHGRPLDIFVVNSFGSLFQAAFVVLLLPVTTALKGIALADLPAHLVASLRVFTGASATGAGGCAAAQGWLPYSVPLLALSYVVMNLVFNISILTLLRSVGSVTTTLVASSLVPLTIAAFTLPLPYLEPATLGPNFVVGASLLMAGLITYNGDSWRALLGKAASR</sequence>
<comment type="subcellular location">
    <subcellularLocation>
        <location evidence="1">Membrane</location>
        <topology evidence="1">Multi-pass membrane protein</topology>
    </subcellularLocation>
</comment>
<dbReference type="SUPFAM" id="SSF103481">
    <property type="entry name" value="Multidrug resistance efflux transporter EmrE"/>
    <property type="match status" value="1"/>
</dbReference>
<evidence type="ECO:0000256" key="1">
    <source>
        <dbReference type="ARBA" id="ARBA00004141"/>
    </source>
</evidence>
<dbReference type="InterPro" id="IPR037185">
    <property type="entry name" value="EmrE-like"/>
</dbReference>
<evidence type="ECO:0000256" key="4">
    <source>
        <dbReference type="ARBA" id="ARBA00022692"/>
    </source>
</evidence>
<gene>
    <name evidence="8" type="ORF">VaNZ11_014707</name>
</gene>
<dbReference type="EMBL" id="BSDZ01000089">
    <property type="protein sequence ID" value="GLI69962.1"/>
    <property type="molecule type" value="Genomic_DNA"/>
</dbReference>
<reference evidence="8 9" key="1">
    <citation type="journal article" date="2023" name="IScience">
        <title>Expanded male sex-determining region conserved during the evolution of homothallism in the green alga Volvox.</title>
        <authorList>
            <person name="Yamamoto K."/>
            <person name="Matsuzaki R."/>
            <person name="Mahakham W."/>
            <person name="Heman W."/>
            <person name="Sekimoto H."/>
            <person name="Kawachi M."/>
            <person name="Minakuchi Y."/>
            <person name="Toyoda A."/>
            <person name="Nozaki H."/>
        </authorList>
    </citation>
    <scope>NUCLEOTIDE SEQUENCE [LARGE SCALE GENOMIC DNA]</scope>
    <source>
        <strain evidence="8 9">NIES-4468</strain>
    </source>
</reference>
<keyword evidence="6 7" id="KW-0472">Membrane</keyword>
<name>A0ABQ5SJ13_9CHLO</name>
<evidence type="ECO:0000313" key="8">
    <source>
        <dbReference type="EMBL" id="GLI69962.1"/>
    </source>
</evidence>
<keyword evidence="3" id="KW-0813">Transport</keyword>
<proteinExistence type="inferred from homology"/>